<dbReference type="SUPFAM" id="SSF48264">
    <property type="entry name" value="Cytochrome P450"/>
    <property type="match status" value="1"/>
</dbReference>
<dbReference type="InterPro" id="IPR050196">
    <property type="entry name" value="Cytochrome_P450_Monoox"/>
</dbReference>
<evidence type="ECO:0000313" key="9">
    <source>
        <dbReference type="Proteomes" id="UP000319160"/>
    </source>
</evidence>
<dbReference type="GO" id="GO:0005506">
    <property type="term" value="F:iron ion binding"/>
    <property type="evidence" value="ECO:0007669"/>
    <property type="project" value="InterPro"/>
</dbReference>
<keyword evidence="9" id="KW-1185">Reference proteome</keyword>
<sequence>MAALCLLGSNVPSLIFKSLAALATIWVGQVLYQGLTARIRIRTMAARGMPVPKPHSLFLGHLPLMKKLREGLPKDAHDTYAQRRLISNWAEYFPNLEKCPPLIYLDLWPFLSYPLIYATSPEACYQMTQEKAQPRHGMFTWAIYPVTGGKDLISMDIPDHRVWRARLNPGFSSRNLASQVPLMIEEVDTFVQQLRGKAGKNHEYGEIFPLYERTVNLTFDIIMRTAIDLRVNEQLAGPGPILKAMRQLITHVKAENLKSRLERMMPAYKKDVARNESTIRDILLPHLKSHLGKDTDPNSPKTVIDLALKELKNESRNANVQLEESFFDVVLSHLKLFILAGHDTTAQAMCWVFYELYSKPEVLKNIRAELDDVLGPDSKLALSQQPHKLNSLQYTTAIIKETLRLHPLGATHRRGSPEFNIVYEGTVYPTSNALINTSPTAIHLRSDLWPRVNEFIPERFIVPEGHVLHPMKNAWRAFELGNTRCIGEELAMMEMKLVLALAVRDFDMEFDWVGWNKLQNRTPPPDMVDGQYMYRVGNGIGTVKDKLPTRIRIR</sequence>
<keyword evidence="2 7" id="KW-0349">Heme</keyword>
<comment type="similarity">
    <text evidence="1">Belongs to the cytochrome P450 family.</text>
</comment>
<keyword evidence="6" id="KW-0503">Monooxygenase</keyword>
<dbReference type="AlphaFoldDB" id="A0A553HR41"/>
<dbReference type="PANTHER" id="PTHR24291:SF50">
    <property type="entry name" value="BIFUNCTIONAL ALBAFLAVENONE MONOOXYGENASE_TERPENE SYNTHASE"/>
    <property type="match status" value="1"/>
</dbReference>
<dbReference type="InterPro" id="IPR002401">
    <property type="entry name" value="Cyt_P450_E_grp-I"/>
</dbReference>
<dbReference type="Gene3D" id="1.10.630.10">
    <property type="entry name" value="Cytochrome P450"/>
    <property type="match status" value="1"/>
</dbReference>
<evidence type="ECO:0000256" key="2">
    <source>
        <dbReference type="ARBA" id="ARBA00022617"/>
    </source>
</evidence>
<feature type="binding site" description="axial binding residue" evidence="7">
    <location>
        <position position="485"/>
    </location>
    <ligand>
        <name>heme</name>
        <dbReference type="ChEBI" id="CHEBI:30413"/>
    </ligand>
    <ligandPart>
        <name>Fe</name>
        <dbReference type="ChEBI" id="CHEBI:18248"/>
    </ligandPart>
</feature>
<keyword evidence="3 7" id="KW-0479">Metal-binding</keyword>
<keyword evidence="4" id="KW-0560">Oxidoreductase</keyword>
<evidence type="ECO:0000256" key="7">
    <source>
        <dbReference type="PIRSR" id="PIRSR602401-1"/>
    </source>
</evidence>
<evidence type="ECO:0000256" key="1">
    <source>
        <dbReference type="ARBA" id="ARBA00010617"/>
    </source>
</evidence>
<evidence type="ECO:0000256" key="5">
    <source>
        <dbReference type="ARBA" id="ARBA00023004"/>
    </source>
</evidence>
<evidence type="ECO:0000256" key="6">
    <source>
        <dbReference type="ARBA" id="ARBA00023033"/>
    </source>
</evidence>
<dbReference type="PRINTS" id="PR00385">
    <property type="entry name" value="P450"/>
</dbReference>
<comment type="cofactor">
    <cofactor evidence="7">
        <name>heme</name>
        <dbReference type="ChEBI" id="CHEBI:30413"/>
    </cofactor>
</comment>
<dbReference type="PRINTS" id="PR00463">
    <property type="entry name" value="EP450I"/>
</dbReference>
<accession>A0A553HR41</accession>
<dbReference type="InterPro" id="IPR036396">
    <property type="entry name" value="Cyt_P450_sf"/>
</dbReference>
<evidence type="ECO:0000256" key="4">
    <source>
        <dbReference type="ARBA" id="ARBA00023002"/>
    </source>
</evidence>
<comment type="caution">
    <text evidence="8">The sequence shown here is derived from an EMBL/GenBank/DDBJ whole genome shotgun (WGS) entry which is preliminary data.</text>
</comment>
<evidence type="ECO:0000256" key="3">
    <source>
        <dbReference type="ARBA" id="ARBA00022723"/>
    </source>
</evidence>
<dbReference type="STRING" id="2512241.A0A553HR41"/>
<protein>
    <recommendedName>
        <fullName evidence="10">Cytochrome P450</fullName>
    </recommendedName>
</protein>
<dbReference type="InterPro" id="IPR001128">
    <property type="entry name" value="Cyt_P450"/>
</dbReference>
<dbReference type="GO" id="GO:0020037">
    <property type="term" value="F:heme binding"/>
    <property type="evidence" value="ECO:0007669"/>
    <property type="project" value="InterPro"/>
</dbReference>
<dbReference type="OrthoDB" id="10029320at2759"/>
<evidence type="ECO:0000313" key="8">
    <source>
        <dbReference type="EMBL" id="TRX90419.1"/>
    </source>
</evidence>
<dbReference type="PANTHER" id="PTHR24291">
    <property type="entry name" value="CYTOCHROME P450 FAMILY 4"/>
    <property type="match status" value="1"/>
</dbReference>
<proteinExistence type="inferred from homology"/>
<dbReference type="Proteomes" id="UP000319160">
    <property type="component" value="Unassembled WGS sequence"/>
</dbReference>
<evidence type="ECO:0008006" key="10">
    <source>
        <dbReference type="Google" id="ProtNLM"/>
    </source>
</evidence>
<dbReference type="EMBL" id="VFLP01000056">
    <property type="protein sequence ID" value="TRX90419.1"/>
    <property type="molecule type" value="Genomic_DNA"/>
</dbReference>
<gene>
    <name evidence="8" type="ORF">FHL15_008784</name>
</gene>
<name>A0A553HR41_9PEZI</name>
<dbReference type="GO" id="GO:0016705">
    <property type="term" value="F:oxidoreductase activity, acting on paired donors, with incorporation or reduction of molecular oxygen"/>
    <property type="evidence" value="ECO:0007669"/>
    <property type="project" value="InterPro"/>
</dbReference>
<keyword evidence="5 7" id="KW-0408">Iron</keyword>
<reference evidence="9" key="1">
    <citation type="submission" date="2019-06" db="EMBL/GenBank/DDBJ databases">
        <title>Draft genome sequence of the griseofulvin-producing fungus Xylaria cubensis strain G536.</title>
        <authorList>
            <person name="Mead M.E."/>
            <person name="Raja H.A."/>
            <person name="Steenwyk J.L."/>
            <person name="Knowles S.L."/>
            <person name="Oberlies N.H."/>
            <person name="Rokas A."/>
        </authorList>
    </citation>
    <scope>NUCLEOTIDE SEQUENCE [LARGE SCALE GENOMIC DNA]</scope>
    <source>
        <strain evidence="9">G536</strain>
    </source>
</reference>
<organism evidence="8 9">
    <name type="scientific">Xylaria flabelliformis</name>
    <dbReference type="NCBI Taxonomy" id="2512241"/>
    <lineage>
        <taxon>Eukaryota</taxon>
        <taxon>Fungi</taxon>
        <taxon>Dikarya</taxon>
        <taxon>Ascomycota</taxon>
        <taxon>Pezizomycotina</taxon>
        <taxon>Sordariomycetes</taxon>
        <taxon>Xylariomycetidae</taxon>
        <taxon>Xylariales</taxon>
        <taxon>Xylariaceae</taxon>
        <taxon>Xylaria</taxon>
    </lineage>
</organism>
<dbReference type="Pfam" id="PF00067">
    <property type="entry name" value="p450"/>
    <property type="match status" value="1"/>
</dbReference>
<dbReference type="GO" id="GO:0004497">
    <property type="term" value="F:monooxygenase activity"/>
    <property type="evidence" value="ECO:0007669"/>
    <property type="project" value="UniProtKB-KW"/>
</dbReference>